<feature type="transmembrane region" description="Helical" evidence="23">
    <location>
        <begin position="419"/>
        <end position="445"/>
    </location>
</feature>
<dbReference type="Pfam" id="PF00122">
    <property type="entry name" value="E1-E2_ATPase"/>
    <property type="match status" value="1"/>
</dbReference>
<evidence type="ECO:0000256" key="4">
    <source>
        <dbReference type="ARBA" id="ARBA00017380"/>
    </source>
</evidence>
<dbReference type="Gene3D" id="3.40.1110.10">
    <property type="entry name" value="Calcium-transporting ATPase, cytoplasmic domain N"/>
    <property type="match status" value="2"/>
</dbReference>
<dbReference type="Gene3D" id="1.20.1110.10">
    <property type="entry name" value="Calcium-transporting ATPase, transmembrane domain"/>
    <property type="match status" value="3"/>
</dbReference>
<keyword evidence="17 23" id="KW-0472">Membrane</keyword>
<keyword evidence="14" id="KW-1278">Translocase</keyword>
<dbReference type="SUPFAM" id="SSF81665">
    <property type="entry name" value="Calcium ATPase, transmembrane domain M"/>
    <property type="match status" value="1"/>
</dbReference>
<dbReference type="Pfam" id="PF00689">
    <property type="entry name" value="Cation_ATPase_C"/>
    <property type="match status" value="1"/>
</dbReference>
<dbReference type="InterPro" id="IPR023214">
    <property type="entry name" value="HAD_sf"/>
</dbReference>
<dbReference type="InterPro" id="IPR008250">
    <property type="entry name" value="ATPase_P-typ_transduc_dom_A_sf"/>
</dbReference>
<evidence type="ECO:0000256" key="2">
    <source>
        <dbReference type="ARBA" id="ARBA00006124"/>
    </source>
</evidence>
<organism evidence="25">
    <name type="scientific">Capra hircus</name>
    <name type="common">Goat</name>
    <dbReference type="NCBI Taxonomy" id="9925"/>
    <lineage>
        <taxon>Eukaryota</taxon>
        <taxon>Metazoa</taxon>
        <taxon>Chordata</taxon>
        <taxon>Craniata</taxon>
        <taxon>Vertebrata</taxon>
        <taxon>Euteleostomi</taxon>
        <taxon>Mammalia</taxon>
        <taxon>Eutheria</taxon>
        <taxon>Laurasiatheria</taxon>
        <taxon>Artiodactyla</taxon>
        <taxon>Ruminantia</taxon>
        <taxon>Pecora</taxon>
        <taxon>Bovidae</taxon>
        <taxon>Caprinae</taxon>
        <taxon>Capra</taxon>
    </lineage>
</organism>
<dbReference type="GO" id="GO:0016887">
    <property type="term" value="F:ATP hydrolysis activity"/>
    <property type="evidence" value="ECO:0007669"/>
    <property type="project" value="InterPro"/>
</dbReference>
<dbReference type="PANTHER" id="PTHR24093:SF245">
    <property type="entry name" value="PLASMA MEMBRANE CALCIUM-TRANSPORTING ATPASE 1"/>
    <property type="match status" value="1"/>
</dbReference>
<keyword evidence="10" id="KW-0106">Calcium</keyword>
<dbReference type="Pfam" id="PF12424">
    <property type="entry name" value="ATP_Ca_trans_C"/>
    <property type="match status" value="1"/>
</dbReference>
<evidence type="ECO:0000256" key="13">
    <source>
        <dbReference type="ARBA" id="ARBA00022860"/>
    </source>
</evidence>
<evidence type="ECO:0000256" key="10">
    <source>
        <dbReference type="ARBA" id="ARBA00022837"/>
    </source>
</evidence>
<dbReference type="GO" id="GO:0046872">
    <property type="term" value="F:metal ion binding"/>
    <property type="evidence" value="ECO:0007669"/>
    <property type="project" value="UniProtKB-KW"/>
</dbReference>
<evidence type="ECO:0000256" key="14">
    <source>
        <dbReference type="ARBA" id="ARBA00022967"/>
    </source>
</evidence>
<dbReference type="GO" id="GO:0042734">
    <property type="term" value="C:presynaptic membrane"/>
    <property type="evidence" value="ECO:0007669"/>
    <property type="project" value="UniProtKB-SubCell"/>
</dbReference>
<feature type="region of interest" description="Disordered" evidence="22">
    <location>
        <begin position="1052"/>
        <end position="1112"/>
    </location>
</feature>
<dbReference type="InterPro" id="IPR023299">
    <property type="entry name" value="ATPase_P-typ_cyto_dom_N"/>
</dbReference>
<reference evidence="25" key="1">
    <citation type="submission" date="2019-03" db="EMBL/GenBank/DDBJ databases">
        <title>Genome sequencing and reference-guided assembly of Black Bengal Goat (Capra hircus).</title>
        <authorList>
            <person name="Siddiki A.Z."/>
            <person name="Baten A."/>
            <person name="Billah M."/>
            <person name="Alam M.A.U."/>
            <person name="Shawrob K.S.M."/>
            <person name="Saha S."/>
            <person name="Chowdhury M."/>
            <person name="Rahman A.H."/>
            <person name="Stear M."/>
            <person name="Miah G."/>
            <person name="Das G.B."/>
            <person name="Hossain M.M."/>
            <person name="Kumkum M."/>
            <person name="Islam M.S."/>
            <person name="Mollah A.M."/>
            <person name="Ahsan A."/>
            <person name="Tusar F."/>
            <person name="Khan M.K.I."/>
        </authorList>
    </citation>
    <scope>NUCLEOTIDE SEQUENCE [LARGE SCALE GENOMIC DNA]</scope>
</reference>
<dbReference type="InterPro" id="IPR001757">
    <property type="entry name" value="P_typ_ATPase"/>
</dbReference>
<dbReference type="InterPro" id="IPR023298">
    <property type="entry name" value="ATPase_P-typ_TM_dom_sf"/>
</dbReference>
<dbReference type="InterPro" id="IPR022141">
    <property type="entry name" value="ATP_Ca_trans_C"/>
</dbReference>
<dbReference type="GO" id="GO:0005388">
    <property type="term" value="F:P-type calcium transporter activity"/>
    <property type="evidence" value="ECO:0007669"/>
    <property type="project" value="UniProtKB-EC"/>
</dbReference>
<dbReference type="InterPro" id="IPR004014">
    <property type="entry name" value="ATPase_P-typ_cation-transptr_N"/>
</dbReference>
<dbReference type="FunFam" id="1.20.1110.10:FF:000002">
    <property type="entry name" value="Calcium-transporting ATPase"/>
    <property type="match status" value="1"/>
</dbReference>
<dbReference type="EC" id="7.2.2.10" evidence="3"/>
<dbReference type="NCBIfam" id="TIGR01494">
    <property type="entry name" value="ATPase_P-type"/>
    <property type="match status" value="3"/>
</dbReference>
<keyword evidence="6" id="KW-0109">Calcium transport</keyword>
<comment type="similarity">
    <text evidence="2">Belongs to the cation transport ATPase (P-type) (TC 3.A.3) family. Type IIB subfamily.</text>
</comment>
<feature type="compositionally biased region" description="Basic and acidic residues" evidence="22">
    <location>
        <begin position="337"/>
        <end position="356"/>
    </location>
</feature>
<evidence type="ECO:0000256" key="8">
    <source>
        <dbReference type="ARBA" id="ARBA00022723"/>
    </source>
</evidence>
<dbReference type="GO" id="GO:0005516">
    <property type="term" value="F:calmodulin binding"/>
    <property type="evidence" value="ECO:0007669"/>
    <property type="project" value="UniProtKB-KW"/>
</dbReference>
<evidence type="ECO:0000256" key="3">
    <source>
        <dbReference type="ARBA" id="ARBA00012790"/>
    </source>
</evidence>
<dbReference type="InterPro" id="IPR006068">
    <property type="entry name" value="ATPase_P-typ_cation-transptr_C"/>
</dbReference>
<dbReference type="GO" id="GO:0051480">
    <property type="term" value="P:regulation of cytosolic calcium ion concentration"/>
    <property type="evidence" value="ECO:0007669"/>
    <property type="project" value="TreeGrafter"/>
</dbReference>
<dbReference type="SMART" id="SM00831">
    <property type="entry name" value="Cation_ATPase_N"/>
    <property type="match status" value="1"/>
</dbReference>
<evidence type="ECO:0000256" key="17">
    <source>
        <dbReference type="ARBA" id="ARBA00023136"/>
    </source>
</evidence>
<dbReference type="Gene3D" id="3.40.50.1000">
    <property type="entry name" value="HAD superfamily/HAD-like"/>
    <property type="match status" value="1"/>
</dbReference>
<evidence type="ECO:0000256" key="5">
    <source>
        <dbReference type="ARBA" id="ARBA00022448"/>
    </source>
</evidence>
<dbReference type="PANTHER" id="PTHR24093">
    <property type="entry name" value="CATION TRANSPORTING ATPASE"/>
    <property type="match status" value="1"/>
</dbReference>
<evidence type="ECO:0000256" key="19">
    <source>
        <dbReference type="ARBA" id="ARBA00033160"/>
    </source>
</evidence>
<feature type="compositionally biased region" description="Basic and acidic residues" evidence="22">
    <location>
        <begin position="312"/>
        <end position="325"/>
    </location>
</feature>
<comment type="subcellular location">
    <subcellularLocation>
        <location evidence="1">Cytoplasmic vesicle</location>
        <location evidence="1">Secretory vesicle</location>
        <location evidence="1">Synaptic vesicle membrane</location>
        <topology evidence="1">Multi-pass membrane protein</topology>
    </subcellularLocation>
    <subcellularLocation>
        <location evidence="20">Presynaptic cell membrane</location>
        <topology evidence="20">Multi-pass membrane protein</topology>
    </subcellularLocation>
</comment>
<dbReference type="GO" id="GO:0005524">
    <property type="term" value="F:ATP binding"/>
    <property type="evidence" value="ECO:0007669"/>
    <property type="project" value="UniProtKB-KW"/>
</dbReference>
<feature type="transmembrane region" description="Helical" evidence="23">
    <location>
        <begin position="378"/>
        <end position="399"/>
    </location>
</feature>
<feature type="domain" description="Cation-transporting P-type ATPase N-terminal" evidence="24">
    <location>
        <begin position="50"/>
        <end position="126"/>
    </location>
</feature>
<evidence type="ECO:0000256" key="20">
    <source>
        <dbReference type="ARBA" id="ARBA00034107"/>
    </source>
</evidence>
<name>A0A8C2RGF0_CAPHI</name>
<proteinExistence type="inferred from homology"/>
<dbReference type="PRINTS" id="PR00119">
    <property type="entry name" value="CATATPASE"/>
</dbReference>
<sequence length="1112" mass="122386">MGDMANNSVAYGGVKNSLKEANHDGDFGITLAELRALMELRSTDALRKIQESYGDVSGICARLKTSPNEGLSGNPADIERREAVFGRNFIPPKKPKTFLQLVWEALQDVTLIILEIAAIVSLGLSFYQPPEGENALCGDVSVGEEEGEGETGWIEGAAILLSVVCVVLVTAFNDWSKEKQFRGLQSRIEQEQKFTVIRGGQVIQIPVADITVGDIAQVKYGDLLPADGILIQGNDLKIDESSLTGESDHVKKSLDKDPLLLSGTHVMEGSGRMVVTAVGINSQTGIIFTLLGAGGEEEEKKDEKKKEKKNKKQDGAIENRNKAKAQDGAAMEMQPLKSEEGGDGDEKDKKKANLPKKEKSVLQGKLTKLAVQIGKAGLLMSAITVIILVLYFVIDTFWVQKRPWLAECTPIYIQYFVKFFIIGVTVLVVAVPEGLPLAVTISLAYSVKKMMKDNNLVRHLDACETMGNATAICSDKTGTLTMNRMTVVQAYINEKHYKKIPDPEAIPPNILSYLVTGISVNCAYTSKILPPEKEGGLPRHVGNKTECALLGLLLDLKRDYQDVRNEIPEEALYKVYTFNSVRKSMSTVLKNADGSYRIFSKGWDNENDIVTGLTCIAVVGIEDPVRPEVPDAIKKCQRAGITVRMVTGDNINTARAIATKCGILHPGEDFLCLEGKDFNRRIRNEKGEIEQERIDKIWPKLRVLARSSPTDKHTLVKGIIDSTVSEQRQVVAVTGDGTNDGPALKKADVGFAMGIAGTDVAKEASDIILTDDNFTSIVKAVMWGRNVYDSISKFLQFQLTVNVVAVIVAFTGACITQDSPLKAVQMLWVNLIMDTLASLALATEPPTESLLLRKPYGRNKPLISRTMMKNILGHAFYQLVVVFTLLFAGKNSVPSKASVVLVLSSYCRFFKNIIIVQFGGKPFSCSELSIEQWLWSIFLGMGTLLWGQLISTIPTSRLKFLKEAGHGTQKEEIPEEELAEDVEEIDHAERELRRGQILWFRGLNRIQTQIRVVNAFRSSLYEGLEKPESRSSIHNFMTHPEFRIEDSEPHIPLIDDTDAEDDAPTKRNSSPPPSPNKNNNAVDSGIYLTIEMNKSATSSSPGSPLHSLETSL</sequence>
<keyword evidence="15 23" id="KW-1133">Transmembrane helix</keyword>
<dbReference type="FunFam" id="3.40.50.1000:FF:000007">
    <property type="entry name" value="Calcium-transporting ATPase"/>
    <property type="match status" value="1"/>
</dbReference>
<evidence type="ECO:0000313" key="25">
    <source>
        <dbReference type="Ensembl" id="ENSCHIP00010028179.1"/>
    </source>
</evidence>
<evidence type="ECO:0000256" key="23">
    <source>
        <dbReference type="SAM" id="Phobius"/>
    </source>
</evidence>
<accession>A0A8C2RGF0</accession>
<keyword evidence="9" id="KW-0547">Nucleotide-binding</keyword>
<evidence type="ECO:0000256" key="15">
    <source>
        <dbReference type="ARBA" id="ARBA00022989"/>
    </source>
</evidence>
<dbReference type="InterPro" id="IPR036412">
    <property type="entry name" value="HAD-like_sf"/>
</dbReference>
<keyword evidence="12" id="KW-0460">Magnesium</keyword>
<evidence type="ECO:0000256" key="12">
    <source>
        <dbReference type="ARBA" id="ARBA00022842"/>
    </source>
</evidence>
<dbReference type="CDD" id="cd02081">
    <property type="entry name" value="P-type_ATPase_Ca_PMCA-like"/>
    <property type="match status" value="1"/>
</dbReference>
<dbReference type="AlphaFoldDB" id="A0A8C2RGF0"/>
<comment type="function">
    <text evidence="21">Catalyzes the hydrolysis of ATP coupled with the transport of calcium from the cytoplasm to the extracellular space thereby maintaining intracellular calcium homeostasis. Plays a role in blood pressure regulation through regulation of intracellular calcium concentration and nitric oxide production leading to regulation of vascular smooth muscle cells vasoconstriction. Positively regulates bone mineralization through absorption of calcium from the intestine. Plays dual roles in osteoclast differentiation and survival by regulating RANKL-induced calcium oscillations in preosteoclasts and mediating calcium extrusion in mature osteoclasts. Regulates insulin sensitivity through calcium/calmodulin signaling pathway by regulating AKT1 activation and NOS3 activation in endothelial cells. May play a role in synaptic transmission by modulating calcium and proton dynamics at the synaptic vesicles.</text>
</comment>
<evidence type="ECO:0000256" key="16">
    <source>
        <dbReference type="ARBA" id="ARBA00023065"/>
    </source>
</evidence>
<keyword evidence="8" id="KW-0479">Metal-binding</keyword>
<feature type="compositionally biased region" description="Polar residues" evidence="22">
    <location>
        <begin position="1092"/>
        <end position="1112"/>
    </location>
</feature>
<dbReference type="Pfam" id="PF00702">
    <property type="entry name" value="Hydrolase"/>
    <property type="match status" value="1"/>
</dbReference>
<feature type="region of interest" description="Disordered" evidence="22">
    <location>
        <begin position="297"/>
        <end position="356"/>
    </location>
</feature>
<evidence type="ECO:0000256" key="9">
    <source>
        <dbReference type="ARBA" id="ARBA00022741"/>
    </source>
</evidence>
<dbReference type="InterPro" id="IPR059000">
    <property type="entry name" value="ATPase_P-type_domA"/>
</dbReference>
<reference evidence="25" key="2">
    <citation type="submission" date="2025-08" db="UniProtKB">
        <authorList>
            <consortium name="Ensembl"/>
        </authorList>
    </citation>
    <scope>IDENTIFICATION</scope>
</reference>
<dbReference type="FunFam" id="1.20.1110.10:FF:000008">
    <property type="entry name" value="Calcium-transporting ATPase"/>
    <property type="match status" value="1"/>
</dbReference>
<keyword evidence="16" id="KW-0406">Ion transport</keyword>
<dbReference type="Ensembl" id="ENSCHIT00010039745.1">
    <property type="protein sequence ID" value="ENSCHIP00010028179.1"/>
    <property type="gene ID" value="ENSCHIG00010019597.1"/>
</dbReference>
<dbReference type="SUPFAM" id="SSF81653">
    <property type="entry name" value="Calcium ATPase, transduction domain A"/>
    <property type="match status" value="1"/>
</dbReference>
<dbReference type="InterPro" id="IPR018303">
    <property type="entry name" value="ATPase_P-typ_P_site"/>
</dbReference>
<dbReference type="FunFam" id="2.70.150.10:FF:000001">
    <property type="entry name" value="Calcium-transporting ATPase"/>
    <property type="match status" value="1"/>
</dbReference>
<dbReference type="Gene3D" id="2.70.150.10">
    <property type="entry name" value="Calcium-transporting ATPase, cytoplasmic transduction domain A"/>
    <property type="match status" value="1"/>
</dbReference>
<evidence type="ECO:0000259" key="24">
    <source>
        <dbReference type="SMART" id="SM00831"/>
    </source>
</evidence>
<evidence type="ECO:0000256" key="22">
    <source>
        <dbReference type="SAM" id="MobiDB-lite"/>
    </source>
</evidence>
<evidence type="ECO:0000256" key="7">
    <source>
        <dbReference type="ARBA" id="ARBA00022692"/>
    </source>
</evidence>
<protein>
    <recommendedName>
        <fullName evidence="4">Plasma membrane calcium-transporting ATPase 1</fullName>
        <ecNumber evidence="3">7.2.2.10</ecNumber>
    </recommendedName>
    <alternativeName>
        <fullName evidence="19">Plasma membrane calcium ATPase isoform 1</fullName>
    </alternativeName>
    <alternativeName>
        <fullName evidence="18">Plasma membrane calcium pump isoform 1</fullName>
    </alternativeName>
</protein>
<evidence type="ECO:0000256" key="21">
    <source>
        <dbReference type="ARBA" id="ARBA00045785"/>
    </source>
</evidence>
<dbReference type="PROSITE" id="PS00154">
    <property type="entry name" value="ATPASE_E1_E2"/>
    <property type="match status" value="1"/>
</dbReference>
<dbReference type="GO" id="GO:0030165">
    <property type="term" value="F:PDZ domain binding"/>
    <property type="evidence" value="ECO:0007669"/>
    <property type="project" value="TreeGrafter"/>
</dbReference>
<keyword evidence="13" id="KW-0112">Calmodulin-binding</keyword>
<dbReference type="SUPFAM" id="SSF81660">
    <property type="entry name" value="Metal cation-transporting ATPase, ATP-binding domain N"/>
    <property type="match status" value="1"/>
</dbReference>
<keyword evidence="7 23" id="KW-0812">Transmembrane</keyword>
<evidence type="ECO:0000256" key="11">
    <source>
        <dbReference type="ARBA" id="ARBA00022840"/>
    </source>
</evidence>
<dbReference type="PRINTS" id="PR00120">
    <property type="entry name" value="HATPASE"/>
</dbReference>
<evidence type="ECO:0000256" key="6">
    <source>
        <dbReference type="ARBA" id="ARBA00022568"/>
    </source>
</evidence>
<dbReference type="Pfam" id="PF00690">
    <property type="entry name" value="Cation_ATPase_N"/>
    <property type="match status" value="1"/>
</dbReference>
<dbReference type="SUPFAM" id="SSF56784">
    <property type="entry name" value="HAD-like"/>
    <property type="match status" value="1"/>
</dbReference>
<evidence type="ECO:0000256" key="18">
    <source>
        <dbReference type="ARBA" id="ARBA00031771"/>
    </source>
</evidence>
<evidence type="ECO:0000256" key="1">
    <source>
        <dbReference type="ARBA" id="ARBA00004644"/>
    </source>
</evidence>
<keyword evidence="11" id="KW-0067">ATP-binding</keyword>
<keyword evidence="5" id="KW-0813">Transport</keyword>